<name>A0A371DJL2_9APHY</name>
<dbReference type="OrthoDB" id="3830579at2759"/>
<dbReference type="Proteomes" id="UP000256964">
    <property type="component" value="Unassembled WGS sequence"/>
</dbReference>
<proteinExistence type="predicted"/>
<organism evidence="1 2">
    <name type="scientific">Lentinus brumalis</name>
    <dbReference type="NCBI Taxonomy" id="2498619"/>
    <lineage>
        <taxon>Eukaryota</taxon>
        <taxon>Fungi</taxon>
        <taxon>Dikarya</taxon>
        <taxon>Basidiomycota</taxon>
        <taxon>Agaricomycotina</taxon>
        <taxon>Agaricomycetes</taxon>
        <taxon>Polyporales</taxon>
        <taxon>Polyporaceae</taxon>
        <taxon>Lentinus</taxon>
    </lineage>
</organism>
<accession>A0A371DJL2</accession>
<evidence type="ECO:0000313" key="2">
    <source>
        <dbReference type="Proteomes" id="UP000256964"/>
    </source>
</evidence>
<dbReference type="AlphaFoldDB" id="A0A371DJL2"/>
<evidence type="ECO:0000313" key="1">
    <source>
        <dbReference type="EMBL" id="RDX52720.1"/>
    </source>
</evidence>
<dbReference type="EMBL" id="KZ857389">
    <property type="protein sequence ID" value="RDX52720.1"/>
    <property type="molecule type" value="Genomic_DNA"/>
</dbReference>
<reference evidence="1 2" key="1">
    <citation type="journal article" date="2018" name="Biotechnol. Biofuels">
        <title>Integrative visual omics of the white-rot fungus Polyporus brumalis exposes the biotechnological potential of its oxidative enzymes for delignifying raw plant biomass.</title>
        <authorList>
            <person name="Miyauchi S."/>
            <person name="Rancon A."/>
            <person name="Drula E."/>
            <person name="Hage H."/>
            <person name="Chaduli D."/>
            <person name="Favel A."/>
            <person name="Grisel S."/>
            <person name="Henrissat B."/>
            <person name="Herpoel-Gimbert I."/>
            <person name="Ruiz-Duenas F.J."/>
            <person name="Chevret D."/>
            <person name="Hainaut M."/>
            <person name="Lin J."/>
            <person name="Wang M."/>
            <person name="Pangilinan J."/>
            <person name="Lipzen A."/>
            <person name="Lesage-Meessen L."/>
            <person name="Navarro D."/>
            <person name="Riley R."/>
            <person name="Grigoriev I.V."/>
            <person name="Zhou S."/>
            <person name="Raouche S."/>
            <person name="Rosso M.N."/>
        </authorList>
    </citation>
    <scope>NUCLEOTIDE SEQUENCE [LARGE SCALE GENOMIC DNA]</scope>
    <source>
        <strain evidence="1 2">BRFM 1820</strain>
    </source>
</reference>
<gene>
    <name evidence="1" type="ORF">OH76DRAFT_1344792</name>
</gene>
<dbReference type="STRING" id="139420.A0A371DJL2"/>
<dbReference type="Gene3D" id="3.30.70.100">
    <property type="match status" value="2"/>
</dbReference>
<evidence type="ECO:0008006" key="3">
    <source>
        <dbReference type="Google" id="ProtNLM"/>
    </source>
</evidence>
<keyword evidence="2" id="KW-1185">Reference proteome</keyword>
<protein>
    <recommendedName>
        <fullName evidence="3">ABM domain-containing protein</fullName>
    </recommendedName>
</protein>
<sequence length="212" mass="23333">MGNPTVELVYGPATELVRQDPHNKDVVATPFSVLKAQEGLIKIYYGVQHEDKATAYHVIVWESYEHHKKLMDDTTTYPKLTGSVESVFDKSKGPVTMLHVDTTNEPYKAFEAPVVEIATFTLREGQSKSELEGLVKTLADAINANEPGTNGAFHASWGPAREKDNAFVLFIGWSSVDAHWNLVKSDPGAIALIGRCRAISDVEVVHVPLALY</sequence>